<gene>
    <name evidence="8" type="ORF">KAK10_02740</name>
</gene>
<dbReference type="RefSeq" id="WP_205143193.1">
    <property type="nucleotide sequence ID" value="NZ_JAFBDN010000004.1"/>
</dbReference>
<accession>A0ABT0VHK0</accession>
<dbReference type="InterPro" id="IPR051337">
    <property type="entry name" value="OPA_Antiporter"/>
</dbReference>
<feature type="transmembrane region" description="Helical" evidence="6">
    <location>
        <begin position="302"/>
        <end position="321"/>
    </location>
</feature>
<dbReference type="PANTHER" id="PTHR43826">
    <property type="entry name" value="GLUCOSE-6-PHOSPHATE EXCHANGER SLC37A4"/>
    <property type="match status" value="1"/>
</dbReference>
<keyword evidence="2" id="KW-0813">Transport</keyword>
<comment type="subcellular location">
    <subcellularLocation>
        <location evidence="1">Cell membrane</location>
        <topology evidence="1">Multi-pass membrane protein</topology>
    </subcellularLocation>
</comment>
<feature type="transmembrane region" description="Helical" evidence="6">
    <location>
        <begin position="168"/>
        <end position="187"/>
    </location>
</feature>
<dbReference type="PIRSF" id="PIRSF002808">
    <property type="entry name" value="Hexose_phosphate_transp"/>
    <property type="match status" value="1"/>
</dbReference>
<dbReference type="Proteomes" id="UP001057481">
    <property type="component" value="Unassembled WGS sequence"/>
</dbReference>
<protein>
    <submittedName>
        <fullName evidence="8">MFS transporter</fullName>
    </submittedName>
</protein>
<keyword evidence="3 6" id="KW-0812">Transmembrane</keyword>
<feature type="transmembrane region" description="Helical" evidence="6">
    <location>
        <begin position="399"/>
        <end position="418"/>
    </location>
</feature>
<evidence type="ECO:0000256" key="1">
    <source>
        <dbReference type="ARBA" id="ARBA00004651"/>
    </source>
</evidence>
<dbReference type="PROSITE" id="PS50850">
    <property type="entry name" value="MFS"/>
    <property type="match status" value="1"/>
</dbReference>
<proteinExistence type="predicted"/>
<evidence type="ECO:0000256" key="3">
    <source>
        <dbReference type="ARBA" id="ARBA00022692"/>
    </source>
</evidence>
<keyword evidence="4 6" id="KW-1133">Transmembrane helix</keyword>
<feature type="transmembrane region" description="Helical" evidence="6">
    <location>
        <begin position="97"/>
        <end position="112"/>
    </location>
</feature>
<feature type="transmembrane region" description="Helical" evidence="6">
    <location>
        <begin position="330"/>
        <end position="350"/>
    </location>
</feature>
<dbReference type="Pfam" id="PF07690">
    <property type="entry name" value="MFS_1"/>
    <property type="match status" value="1"/>
</dbReference>
<evidence type="ECO:0000256" key="5">
    <source>
        <dbReference type="ARBA" id="ARBA00023136"/>
    </source>
</evidence>
<feature type="transmembrane region" description="Helical" evidence="6">
    <location>
        <begin position="424"/>
        <end position="442"/>
    </location>
</feature>
<feature type="transmembrane region" description="Helical" evidence="6">
    <location>
        <begin position="27"/>
        <end position="45"/>
    </location>
</feature>
<name>A0ABT0VHK0_9LACO</name>
<organism evidence="8 9">
    <name type="scientific">Periweissella beninensis</name>
    <dbReference type="NCBI Taxonomy" id="504936"/>
    <lineage>
        <taxon>Bacteria</taxon>
        <taxon>Bacillati</taxon>
        <taxon>Bacillota</taxon>
        <taxon>Bacilli</taxon>
        <taxon>Lactobacillales</taxon>
        <taxon>Lactobacillaceae</taxon>
        <taxon>Periweissella</taxon>
    </lineage>
</organism>
<dbReference type="PANTHER" id="PTHR43826:SF6">
    <property type="entry name" value="GLYCEROL-3-PHOSPHATE TRANSPORTER"/>
    <property type="match status" value="1"/>
</dbReference>
<dbReference type="InterPro" id="IPR036259">
    <property type="entry name" value="MFS_trans_sf"/>
</dbReference>
<feature type="transmembrane region" description="Helical" evidence="6">
    <location>
        <begin position="118"/>
        <end position="147"/>
    </location>
</feature>
<evidence type="ECO:0000256" key="6">
    <source>
        <dbReference type="SAM" id="Phobius"/>
    </source>
</evidence>
<sequence>MISFLKPAPDAVEKVPEKDIAKTFKIWQLRVIISTSVVYIGYYIIRLIFTVQQNDIAKAYGFSMGQIGTILSMFGIGYGISKLIMGTLADRANPNRYVATGLIVSAIINAFYGTTKNFYVIVVLMLLNSIMQGMGAAACQRLVALWFGRIGKGSLMARGTAYSIWSSAHNAGAFMCVAVINLSALLFGASLQWSFWTASIVSIIIGLIVWFLGSDRPTTQGLPTIEDYSGDKVIIKDGEEVSGDVNSDSIFKIFVDYILKNKLVWAVIIASVAIYVVRYGIMSWIPNYLVNVKGFDNATAKWLTGIFELAAVPGVIIIGYITDLLKGRRAIMVLFSLIAMLICLITYFVATDHKVIIVVLILMGTFIYAPATIVGLMVNEAVPKFAVGMSTGTMGFCQYIIGEVTATLIIGWVVQVYGWTAGNFIVYGAAAIAILASIYILIDQNRIYKKLDA</sequence>
<feature type="transmembrane region" description="Helical" evidence="6">
    <location>
        <begin position="263"/>
        <end position="282"/>
    </location>
</feature>
<evidence type="ECO:0000256" key="2">
    <source>
        <dbReference type="ARBA" id="ARBA00022448"/>
    </source>
</evidence>
<feature type="transmembrane region" description="Helical" evidence="6">
    <location>
        <begin position="193"/>
        <end position="212"/>
    </location>
</feature>
<dbReference type="InterPro" id="IPR000849">
    <property type="entry name" value="Sugar_P_transporter"/>
</dbReference>
<dbReference type="EMBL" id="JAGMVS010000039">
    <property type="protein sequence ID" value="MCM2436849.1"/>
    <property type="molecule type" value="Genomic_DNA"/>
</dbReference>
<reference evidence="8" key="1">
    <citation type="submission" date="2021-04" db="EMBL/GenBank/DDBJ databases">
        <title>Taxonomic assessment of Weissella genus.</title>
        <authorList>
            <person name="Fanelli F."/>
            <person name="Chieffi D."/>
            <person name="Dell'Aquila A."/>
            <person name="Gyu-Sung C."/>
            <person name="Franz C.M.A.P."/>
            <person name="Fusco V."/>
        </authorList>
    </citation>
    <scope>NUCLEOTIDE SEQUENCE</scope>
    <source>
        <strain evidence="8">LMG 25373</strain>
    </source>
</reference>
<dbReference type="SUPFAM" id="SSF103473">
    <property type="entry name" value="MFS general substrate transporter"/>
    <property type="match status" value="1"/>
</dbReference>
<evidence type="ECO:0000259" key="7">
    <source>
        <dbReference type="PROSITE" id="PS50850"/>
    </source>
</evidence>
<keyword evidence="9" id="KW-1185">Reference proteome</keyword>
<dbReference type="InterPro" id="IPR011701">
    <property type="entry name" value="MFS"/>
</dbReference>
<feature type="transmembrane region" description="Helical" evidence="6">
    <location>
        <begin position="65"/>
        <end position="85"/>
    </location>
</feature>
<evidence type="ECO:0000256" key="4">
    <source>
        <dbReference type="ARBA" id="ARBA00022989"/>
    </source>
</evidence>
<comment type="caution">
    <text evidence="8">The sequence shown here is derived from an EMBL/GenBank/DDBJ whole genome shotgun (WGS) entry which is preliminary data.</text>
</comment>
<evidence type="ECO:0000313" key="9">
    <source>
        <dbReference type="Proteomes" id="UP001057481"/>
    </source>
</evidence>
<evidence type="ECO:0000313" key="8">
    <source>
        <dbReference type="EMBL" id="MCM2436849.1"/>
    </source>
</evidence>
<dbReference type="InterPro" id="IPR020846">
    <property type="entry name" value="MFS_dom"/>
</dbReference>
<feature type="transmembrane region" description="Helical" evidence="6">
    <location>
        <begin position="356"/>
        <end position="378"/>
    </location>
</feature>
<keyword evidence="5 6" id="KW-0472">Membrane</keyword>
<dbReference type="Gene3D" id="1.20.1250.20">
    <property type="entry name" value="MFS general substrate transporter like domains"/>
    <property type="match status" value="2"/>
</dbReference>
<feature type="domain" description="Major facilitator superfamily (MFS) profile" evidence="7">
    <location>
        <begin position="29"/>
        <end position="446"/>
    </location>
</feature>